<gene>
    <name evidence="4" type="ORF">HannXRQ_Chr08g0234691</name>
    <name evidence="3" type="ORF">HanXRQr2_Chr08g0355531</name>
</gene>
<reference evidence="3 5" key="1">
    <citation type="journal article" date="2017" name="Nature">
        <title>The sunflower genome provides insights into oil metabolism, flowering and Asterid evolution.</title>
        <authorList>
            <person name="Badouin H."/>
            <person name="Gouzy J."/>
            <person name="Grassa C.J."/>
            <person name="Murat F."/>
            <person name="Staton S.E."/>
            <person name="Cottret L."/>
            <person name="Lelandais-Briere C."/>
            <person name="Owens G.L."/>
            <person name="Carrere S."/>
            <person name="Mayjonade B."/>
            <person name="Legrand L."/>
            <person name="Gill N."/>
            <person name="Kane N.C."/>
            <person name="Bowers J.E."/>
            <person name="Hubner S."/>
            <person name="Bellec A."/>
            <person name="Berard A."/>
            <person name="Berges H."/>
            <person name="Blanchet N."/>
            <person name="Boniface M.C."/>
            <person name="Brunel D."/>
            <person name="Catrice O."/>
            <person name="Chaidir N."/>
            <person name="Claudel C."/>
            <person name="Donnadieu C."/>
            <person name="Faraut T."/>
            <person name="Fievet G."/>
            <person name="Helmstetter N."/>
            <person name="King M."/>
            <person name="Knapp S.J."/>
            <person name="Lai Z."/>
            <person name="Le Paslier M.C."/>
            <person name="Lippi Y."/>
            <person name="Lorenzon L."/>
            <person name="Mandel J.R."/>
            <person name="Marage G."/>
            <person name="Marchand G."/>
            <person name="Marquand E."/>
            <person name="Bret-Mestries E."/>
            <person name="Morien E."/>
            <person name="Nambeesan S."/>
            <person name="Nguyen T."/>
            <person name="Pegot-Espagnet P."/>
            <person name="Pouilly N."/>
            <person name="Raftis F."/>
            <person name="Sallet E."/>
            <person name="Schiex T."/>
            <person name="Thomas J."/>
            <person name="Vandecasteele C."/>
            <person name="Vares D."/>
            <person name="Vear F."/>
            <person name="Vautrin S."/>
            <person name="Crespi M."/>
            <person name="Mangin B."/>
            <person name="Burke J.M."/>
            <person name="Salse J."/>
            <person name="Munos S."/>
            <person name="Vincourt P."/>
            <person name="Rieseberg L.H."/>
            <person name="Langlade N.B."/>
        </authorList>
    </citation>
    <scope>NUCLEOTIDE SEQUENCE [LARGE SCALE GENOMIC DNA]</scope>
    <source>
        <strain evidence="5">cv. SF193</strain>
        <tissue evidence="3">Leaves</tissue>
    </source>
</reference>
<dbReference type="GO" id="GO:0080142">
    <property type="term" value="P:regulation of salicylic acid biosynthetic process"/>
    <property type="evidence" value="ECO:0000318"/>
    <property type="project" value="GO_Central"/>
</dbReference>
<name>A0A251U9N4_HELAN</name>
<reference evidence="3" key="3">
    <citation type="submission" date="2020-06" db="EMBL/GenBank/DDBJ databases">
        <title>Helianthus annuus Genome sequencing and assembly Release 2.</title>
        <authorList>
            <person name="Gouzy J."/>
            <person name="Langlade N."/>
            <person name="Munos S."/>
        </authorList>
    </citation>
    <scope>NUCLEOTIDE SEQUENCE</scope>
    <source>
        <tissue evidence="3">Leaves</tissue>
    </source>
</reference>
<feature type="domain" description="Calmodulin binding protein central" evidence="2">
    <location>
        <begin position="172"/>
        <end position="216"/>
    </location>
</feature>
<dbReference type="GO" id="GO:0003700">
    <property type="term" value="F:DNA-binding transcription factor activity"/>
    <property type="evidence" value="ECO:0000318"/>
    <property type="project" value="GO_Central"/>
</dbReference>
<protein>
    <submittedName>
        <fullName evidence="3 4">CALMODULIN-BINDING PROTEIN60</fullName>
    </submittedName>
</protein>
<dbReference type="OMA" id="CNASEMY"/>
<organism evidence="4 5">
    <name type="scientific">Helianthus annuus</name>
    <name type="common">Common sunflower</name>
    <dbReference type="NCBI Taxonomy" id="4232"/>
    <lineage>
        <taxon>Eukaryota</taxon>
        <taxon>Viridiplantae</taxon>
        <taxon>Streptophyta</taxon>
        <taxon>Embryophyta</taxon>
        <taxon>Tracheophyta</taxon>
        <taxon>Spermatophyta</taxon>
        <taxon>Magnoliopsida</taxon>
        <taxon>eudicotyledons</taxon>
        <taxon>Gunneridae</taxon>
        <taxon>Pentapetalae</taxon>
        <taxon>asterids</taxon>
        <taxon>campanulids</taxon>
        <taxon>Asterales</taxon>
        <taxon>Asteraceae</taxon>
        <taxon>Asteroideae</taxon>
        <taxon>Heliantheae alliance</taxon>
        <taxon>Heliantheae</taxon>
        <taxon>Helianthus</taxon>
    </lineage>
</organism>
<dbReference type="Proteomes" id="UP000215914">
    <property type="component" value="Chromosome 8"/>
</dbReference>
<dbReference type="PANTHER" id="PTHR31713">
    <property type="entry name" value="OS02G0177800 PROTEIN"/>
    <property type="match status" value="1"/>
</dbReference>
<dbReference type="EMBL" id="MNCJ02000323">
    <property type="protein sequence ID" value="KAF5796756.1"/>
    <property type="molecule type" value="Genomic_DNA"/>
</dbReference>
<dbReference type="PANTHER" id="PTHR31713:SF64">
    <property type="entry name" value="CALMODULIN-BINDING PROTEIN60"/>
    <property type="match status" value="1"/>
</dbReference>
<accession>A0A251U9N4</accession>
<dbReference type="GO" id="GO:0005516">
    <property type="term" value="F:calmodulin binding"/>
    <property type="evidence" value="ECO:0007669"/>
    <property type="project" value="InterPro"/>
</dbReference>
<keyword evidence="5" id="KW-1185">Reference proteome</keyword>
<evidence type="ECO:0000259" key="1">
    <source>
        <dbReference type="Pfam" id="PF07887"/>
    </source>
</evidence>
<dbReference type="GO" id="GO:0043565">
    <property type="term" value="F:sequence-specific DNA binding"/>
    <property type="evidence" value="ECO:0000318"/>
    <property type="project" value="GO_Central"/>
</dbReference>
<dbReference type="AlphaFoldDB" id="A0A251U9N4"/>
<dbReference type="EMBL" id="CM007897">
    <property type="protein sequence ID" value="OTG19492.1"/>
    <property type="molecule type" value="Genomic_DNA"/>
</dbReference>
<feature type="domain" description="Calmodulin binding protein-like N-terminal" evidence="1">
    <location>
        <begin position="17"/>
        <end position="159"/>
    </location>
</feature>
<dbReference type="Pfam" id="PF20451">
    <property type="entry name" value="Calmod_bind_M"/>
    <property type="match status" value="1"/>
</dbReference>
<dbReference type="GO" id="GO:0005634">
    <property type="term" value="C:nucleus"/>
    <property type="evidence" value="ECO:0000318"/>
    <property type="project" value="GO_Central"/>
</dbReference>
<dbReference type="STRING" id="4232.A0A251U9N4"/>
<proteinExistence type="predicted"/>
<dbReference type="InterPro" id="IPR046831">
    <property type="entry name" value="Calmodulin_bind_N"/>
</dbReference>
<dbReference type="InterPro" id="IPR012416">
    <property type="entry name" value="CBP60"/>
</dbReference>
<dbReference type="Gramene" id="mRNA:HanXRQr2_Chr08g0355531">
    <property type="protein sequence ID" value="mRNA:HanXRQr2_Chr08g0355531"/>
    <property type="gene ID" value="HanXRQr2_Chr08g0355531"/>
</dbReference>
<dbReference type="InterPro" id="IPR046830">
    <property type="entry name" value="Calmod_bind_M"/>
</dbReference>
<evidence type="ECO:0000313" key="5">
    <source>
        <dbReference type="Proteomes" id="UP000215914"/>
    </source>
</evidence>
<evidence type="ECO:0000313" key="3">
    <source>
        <dbReference type="EMBL" id="KAF5796756.1"/>
    </source>
</evidence>
<evidence type="ECO:0000259" key="2">
    <source>
        <dbReference type="Pfam" id="PF20451"/>
    </source>
</evidence>
<reference evidence="4" key="2">
    <citation type="submission" date="2017-02" db="EMBL/GenBank/DDBJ databases">
        <title>Sunflower complete genome.</title>
        <authorList>
            <person name="Langlade N."/>
            <person name="Munos S."/>
        </authorList>
    </citation>
    <scope>NUCLEOTIDE SEQUENCE [LARGE SCALE GENOMIC DNA]</scope>
    <source>
        <tissue evidence="4">Leaves</tissue>
    </source>
</reference>
<evidence type="ECO:0000313" key="4">
    <source>
        <dbReference type="EMBL" id="OTG19492.1"/>
    </source>
</evidence>
<dbReference type="InParanoid" id="A0A251U9N4"/>
<sequence length="217" mass="24387">MIVQVSNTHIYSKPENYRLKFVSGVACPVFTGKKIKGEASGGSELIDVILVDSHNKIINDGPLASKRVRIVLLPGCFDDIWTSLQFENNIITDWKNKKNILQGDLSFNLEHGRGTVGKIWIKHDKNHLSKSKFRLGAMVDDGSFEIKEAITNPFEAKDRRIELNSKNGPLNLDDKVSRLKNIGKKGSICKRLENEKIMTVKDFLDKLSSNPLALQKV</sequence>
<dbReference type="Pfam" id="PF07887">
    <property type="entry name" value="Calmodulin_bind"/>
    <property type="match status" value="1"/>
</dbReference>